<feature type="non-terminal residue" evidence="1">
    <location>
        <position position="101"/>
    </location>
</feature>
<name>A0A0H5RJF1_9EUKA</name>
<protein>
    <submittedName>
        <fullName evidence="1">Uncharacterized protein</fullName>
    </submittedName>
</protein>
<proteinExistence type="predicted"/>
<dbReference type="AlphaFoldDB" id="A0A0H5RJF1"/>
<reference evidence="1" key="1">
    <citation type="submission" date="2015-04" db="EMBL/GenBank/DDBJ databases">
        <title>The genome sequence of the plant pathogenic Rhizarian Plasmodiophora brassicae reveals insights in its biotrophic life cycle and the origin of chitin synthesis.</title>
        <authorList>
            <person name="Schwelm A."/>
            <person name="Fogelqvist J."/>
            <person name="Knaust A."/>
            <person name="Julke S."/>
            <person name="Lilja T."/>
            <person name="Dhandapani V."/>
            <person name="Bonilla-Rosso G."/>
            <person name="Karlsson M."/>
            <person name="Shevchenko A."/>
            <person name="Choi S.R."/>
            <person name="Kim H.G."/>
            <person name="Park J.Y."/>
            <person name="Lim Y.P."/>
            <person name="Ludwig-Muller J."/>
            <person name="Dixelius C."/>
        </authorList>
    </citation>
    <scope>NUCLEOTIDE SEQUENCE</scope>
    <source>
        <tissue evidence="1">Potato root galls</tissue>
    </source>
</reference>
<dbReference type="EMBL" id="HACM01008377">
    <property type="protein sequence ID" value="CRZ08819.1"/>
    <property type="molecule type" value="Transcribed_RNA"/>
</dbReference>
<evidence type="ECO:0000313" key="1">
    <source>
        <dbReference type="EMBL" id="CRZ08819.1"/>
    </source>
</evidence>
<organism evidence="1">
    <name type="scientific">Spongospora subterranea</name>
    <dbReference type="NCBI Taxonomy" id="70186"/>
    <lineage>
        <taxon>Eukaryota</taxon>
        <taxon>Sar</taxon>
        <taxon>Rhizaria</taxon>
        <taxon>Endomyxa</taxon>
        <taxon>Phytomyxea</taxon>
        <taxon>Plasmodiophorida</taxon>
        <taxon>Plasmodiophoridae</taxon>
        <taxon>Spongospora</taxon>
    </lineage>
</organism>
<sequence>MDLARVLYDDINSIGVEHFFEMARNACDLSVDSFEQFHSDFRGRTHIGLGEFAELVMSFLSEQNMMDLMNLAADEHNKLLRSRVTVEWIDLIDSIFDELDF</sequence>
<accession>A0A0H5RJF1</accession>